<gene>
    <name evidence="1" type="ORF">L6773_06580</name>
</gene>
<comment type="caution">
    <text evidence="1">The sequence shown here is derived from an EMBL/GenBank/DDBJ whole genome shotgun (WGS) entry which is preliminary data.</text>
</comment>
<reference evidence="1" key="2">
    <citation type="submission" date="2024-05" db="EMBL/GenBank/DDBJ databases">
        <title>Rhodohalobacter halophilus gen. nov., sp. nov., a moderately halophilic member of the family Balneolaceae.</title>
        <authorList>
            <person name="Xia J."/>
        </authorList>
    </citation>
    <scope>NUCLEOTIDE SEQUENCE</scope>
    <source>
        <strain evidence="1">WB101</strain>
    </source>
</reference>
<keyword evidence="2" id="KW-1185">Reference proteome</keyword>
<dbReference type="EMBL" id="JAKLWS010000006">
    <property type="protein sequence ID" value="MCG2588225.1"/>
    <property type="molecule type" value="Genomic_DNA"/>
</dbReference>
<reference evidence="1" key="1">
    <citation type="submission" date="2022-01" db="EMBL/GenBank/DDBJ databases">
        <authorList>
            <person name="Wang Y."/>
        </authorList>
    </citation>
    <scope>NUCLEOTIDE SEQUENCE</scope>
    <source>
        <strain evidence="1">WB101</strain>
    </source>
</reference>
<sequence length="378" mass="42365">MPVISKKPFFLFLKDAKISFGIFILGILIGCRSETLSSSEIGKTELTEFKTLVEVEDNLLGVPSILRYNGSGLFVYDGGHGKILELNDRGEIIHEYGQKGQGPGEFASLNNIFITDKHLHAVDNLKFYIYTFDRTGELTSSLDYGEPVGAPPPVPMALGKIVVPNPDNQPVVTLSNDVMFPSQQSDSTLYELSDRNGSHLSDIGKIPEGSTYNLDYNKMKEDVENRVVPSYYRPSAFPVTDQSNSEEIFLIYSAIPKIAKYDMNGQLLWERTIPPIAEVDSVTNRFYETMERLQQADLRNRIDLQYYSSGRSSPSGELFLAMGTNPVLIHRFSNTGELTGRYKLISEGADLLPIFDIDFAGNRIYIVTEEAEIRTYSF</sequence>
<dbReference type="SUPFAM" id="SSF101898">
    <property type="entry name" value="NHL repeat"/>
    <property type="match status" value="1"/>
</dbReference>
<protein>
    <submittedName>
        <fullName evidence="1">6-bladed beta-propeller</fullName>
    </submittedName>
</protein>
<dbReference type="Proteomes" id="UP001165366">
    <property type="component" value="Unassembled WGS sequence"/>
</dbReference>
<dbReference type="PROSITE" id="PS51257">
    <property type="entry name" value="PROKAR_LIPOPROTEIN"/>
    <property type="match status" value="1"/>
</dbReference>
<accession>A0ABS9KBM2</accession>
<evidence type="ECO:0000313" key="2">
    <source>
        <dbReference type="Proteomes" id="UP001165366"/>
    </source>
</evidence>
<organism evidence="1 2">
    <name type="scientific">Rhodohalobacter sulfatireducens</name>
    <dbReference type="NCBI Taxonomy" id="2911366"/>
    <lineage>
        <taxon>Bacteria</taxon>
        <taxon>Pseudomonadati</taxon>
        <taxon>Balneolota</taxon>
        <taxon>Balneolia</taxon>
        <taxon>Balneolales</taxon>
        <taxon>Balneolaceae</taxon>
        <taxon>Rhodohalobacter</taxon>
    </lineage>
</organism>
<dbReference type="InterPro" id="IPR011042">
    <property type="entry name" value="6-blade_b-propeller_TolB-like"/>
</dbReference>
<dbReference type="Gene3D" id="2.120.10.30">
    <property type="entry name" value="TolB, C-terminal domain"/>
    <property type="match status" value="1"/>
</dbReference>
<name>A0ABS9KBM2_9BACT</name>
<dbReference type="RefSeq" id="WP_237853068.1">
    <property type="nucleotide sequence ID" value="NZ_JAKLWS010000006.1"/>
</dbReference>
<proteinExistence type="predicted"/>
<evidence type="ECO:0000313" key="1">
    <source>
        <dbReference type="EMBL" id="MCG2588225.1"/>
    </source>
</evidence>
<dbReference type="Pfam" id="PF17170">
    <property type="entry name" value="DUF5128"/>
    <property type="match status" value="1"/>
</dbReference>